<accession>A0A177NQ38</accession>
<dbReference type="STRING" id="702114.A1355_03905"/>
<name>A0A177NQ38_9GAMM</name>
<evidence type="ECO:0000313" key="1">
    <source>
        <dbReference type="EMBL" id="OAI19654.1"/>
    </source>
</evidence>
<dbReference type="AlphaFoldDB" id="A0A177NQ38"/>
<evidence type="ECO:0000313" key="2">
    <source>
        <dbReference type="Proteomes" id="UP000077628"/>
    </source>
</evidence>
<gene>
    <name evidence="1" type="ORF">A1355_03905</name>
</gene>
<protein>
    <recommendedName>
        <fullName evidence="3">YbdD/YjiX family protein</fullName>
    </recommendedName>
</protein>
<dbReference type="InterPro" id="IPR007423">
    <property type="entry name" value="Sel_put"/>
</dbReference>
<comment type="caution">
    <text evidence="1">The sequence shown here is derived from an EMBL/GenBank/DDBJ whole genome shotgun (WGS) entry which is preliminary data.</text>
</comment>
<evidence type="ECO:0008006" key="3">
    <source>
        <dbReference type="Google" id="ProtNLM"/>
    </source>
</evidence>
<organism evidence="1 2">
    <name type="scientific">Methylomonas koyamae</name>
    <dbReference type="NCBI Taxonomy" id="702114"/>
    <lineage>
        <taxon>Bacteria</taxon>
        <taxon>Pseudomonadati</taxon>
        <taxon>Pseudomonadota</taxon>
        <taxon>Gammaproteobacteria</taxon>
        <taxon>Methylococcales</taxon>
        <taxon>Methylococcaceae</taxon>
        <taxon>Methylomonas</taxon>
    </lineage>
</organism>
<dbReference type="RefSeq" id="WP_064027811.1">
    <property type="nucleotide sequence ID" value="NZ_LUUK01000155.1"/>
</dbReference>
<dbReference type="OrthoDB" id="8537229at2"/>
<keyword evidence="2" id="KW-1185">Reference proteome</keyword>
<sequence length="63" mass="7369">MARTTSAGMLRRIWDALNGETAYRRYLQHWQTHHADSESAPLSRKAFFAAETRRKWSGVKRCC</sequence>
<proteinExistence type="predicted"/>
<dbReference type="Proteomes" id="UP000077628">
    <property type="component" value="Unassembled WGS sequence"/>
</dbReference>
<dbReference type="Pfam" id="PF04328">
    <property type="entry name" value="Sel_put"/>
    <property type="match status" value="1"/>
</dbReference>
<reference evidence="2" key="1">
    <citation type="submission" date="2016-03" db="EMBL/GenBank/DDBJ databases">
        <authorList>
            <person name="Heylen K."/>
            <person name="De Vos P."/>
            <person name="Vekeman B."/>
        </authorList>
    </citation>
    <scope>NUCLEOTIDE SEQUENCE [LARGE SCALE GENOMIC DNA]</scope>
    <source>
        <strain evidence="2">R-45383</strain>
    </source>
</reference>
<dbReference type="EMBL" id="LUUK01000155">
    <property type="protein sequence ID" value="OAI19654.1"/>
    <property type="molecule type" value="Genomic_DNA"/>
</dbReference>